<dbReference type="GO" id="GO:0004601">
    <property type="term" value="F:peroxidase activity"/>
    <property type="evidence" value="ECO:0007669"/>
    <property type="project" value="UniProtKB-KW"/>
</dbReference>
<keyword evidence="4" id="KW-0479">Metal-binding</keyword>
<dbReference type="AlphaFoldDB" id="A0A1S2VJF3"/>
<keyword evidence="5" id="KW-0732">Signal</keyword>
<dbReference type="InterPro" id="IPR011008">
    <property type="entry name" value="Dimeric_a/b-barrel"/>
</dbReference>
<dbReference type="GO" id="GO:0020037">
    <property type="term" value="F:heme binding"/>
    <property type="evidence" value="ECO:0007669"/>
    <property type="project" value="InterPro"/>
</dbReference>
<proteinExistence type="predicted"/>
<dbReference type="PANTHER" id="PTHR30521">
    <property type="entry name" value="DEFERROCHELATASE/PEROXIDASE"/>
    <property type="match status" value="1"/>
</dbReference>
<keyword evidence="3" id="KW-0349">Heme</keyword>
<keyword evidence="7" id="KW-0408">Iron</keyword>
<evidence type="ECO:0000256" key="5">
    <source>
        <dbReference type="ARBA" id="ARBA00022729"/>
    </source>
</evidence>
<evidence type="ECO:0000259" key="8">
    <source>
        <dbReference type="Pfam" id="PF20628"/>
    </source>
</evidence>
<dbReference type="EMBL" id="MORL01000005">
    <property type="protein sequence ID" value="OIN58853.1"/>
    <property type="molecule type" value="Genomic_DNA"/>
</dbReference>
<keyword evidence="2" id="KW-0575">Peroxidase</keyword>
<evidence type="ECO:0000256" key="7">
    <source>
        <dbReference type="ARBA" id="ARBA00023004"/>
    </source>
</evidence>
<evidence type="ECO:0000256" key="4">
    <source>
        <dbReference type="ARBA" id="ARBA00022723"/>
    </source>
</evidence>
<protein>
    <recommendedName>
        <fullName evidence="8">Dyp-type peroxidase C-terminal domain-containing protein</fullName>
    </recommendedName>
</protein>
<dbReference type="OrthoDB" id="9781066at2"/>
<dbReference type="PANTHER" id="PTHR30521:SF4">
    <property type="entry name" value="DEFERROCHELATASE"/>
    <property type="match status" value="1"/>
</dbReference>
<organism evidence="9 10">
    <name type="scientific">Arsenicibacter rosenii</name>
    <dbReference type="NCBI Taxonomy" id="1750698"/>
    <lineage>
        <taxon>Bacteria</taxon>
        <taxon>Pseudomonadati</taxon>
        <taxon>Bacteroidota</taxon>
        <taxon>Cytophagia</taxon>
        <taxon>Cytophagales</taxon>
        <taxon>Spirosomataceae</taxon>
        <taxon>Arsenicibacter</taxon>
    </lineage>
</organism>
<dbReference type="Pfam" id="PF20628">
    <property type="entry name" value="Dyp_perox_C"/>
    <property type="match status" value="1"/>
</dbReference>
<dbReference type="GO" id="GO:0046872">
    <property type="term" value="F:metal ion binding"/>
    <property type="evidence" value="ECO:0007669"/>
    <property type="project" value="UniProtKB-KW"/>
</dbReference>
<dbReference type="GO" id="GO:0005829">
    <property type="term" value="C:cytosol"/>
    <property type="evidence" value="ECO:0007669"/>
    <property type="project" value="TreeGrafter"/>
</dbReference>
<evidence type="ECO:0000256" key="6">
    <source>
        <dbReference type="ARBA" id="ARBA00023002"/>
    </source>
</evidence>
<comment type="cofactor">
    <cofactor evidence="1">
        <name>heme b</name>
        <dbReference type="ChEBI" id="CHEBI:60344"/>
    </cofactor>
</comment>
<dbReference type="SUPFAM" id="SSF54909">
    <property type="entry name" value="Dimeric alpha+beta barrel"/>
    <property type="match status" value="1"/>
</dbReference>
<name>A0A1S2VJF3_9BACT</name>
<dbReference type="InterPro" id="IPR006314">
    <property type="entry name" value="Dyp_peroxidase"/>
</dbReference>
<evidence type="ECO:0000313" key="9">
    <source>
        <dbReference type="EMBL" id="OIN58853.1"/>
    </source>
</evidence>
<dbReference type="InterPro" id="IPR048328">
    <property type="entry name" value="Dyp_perox_C"/>
</dbReference>
<gene>
    <name evidence="9" type="ORF">BLX24_11515</name>
</gene>
<evidence type="ECO:0000256" key="2">
    <source>
        <dbReference type="ARBA" id="ARBA00022559"/>
    </source>
</evidence>
<sequence length="499" mass="55395">MLNQFDPQHQTLLEGIQGNILKSHGRHHTANLFIRFAGMPASTPELRKEAKKWLKNLVESDTVKSAYEQLRTNALFKDSGGKIDTGLFACIHISAAGYRFLFADDPDLDTKLVSIDPSFAIGMKARVAELSDPEINQWEAGFQRDIHLMLLLAHANPEELDVAVAAVQEDIQSFGIVATIETGEAIFNDEGAGIEHFGYVDGVSQPLFFEDEWNAYKENHGIFKSDDELKNTALIKFDPRADIELVLTQDVFANDKHALGSCFVFRKLEQNVKGFKQAEADLATGLGLTDEDRERAGAMLVGRFEDGTPVEVRGEEKLIHGAVFNNFDYDPADASRCPYHAHIRKTNPRSGMPAGAGGMQQSKTHIMARRGIPFGKRNDDPNDGIIFTKPEKEVGLLFMSYQASIANQFEFIQRSWVNNEGFPNFNPDPQHADGIDPVIGQGKGSREGVLFTQWSNPASDKRASFGQFVHLKGGEYFFTPSMQFLKTILPPCSSIELPA</sequence>
<keyword evidence="10" id="KW-1185">Reference proteome</keyword>
<keyword evidence="6" id="KW-0560">Oxidoreductase</keyword>
<reference evidence="9 10" key="1">
    <citation type="submission" date="2016-10" db="EMBL/GenBank/DDBJ databases">
        <title>Arsenicibacter rosenii gen. nov., sp. nov., an efficient arsenic-methylating bacterium isolated from an arsenic-contaminated paddy soil.</title>
        <authorList>
            <person name="Huang K."/>
        </authorList>
    </citation>
    <scope>NUCLEOTIDE SEQUENCE [LARGE SCALE GENOMIC DNA]</scope>
    <source>
        <strain evidence="9 10">SM-1</strain>
    </source>
</reference>
<evidence type="ECO:0000313" key="10">
    <source>
        <dbReference type="Proteomes" id="UP000181790"/>
    </source>
</evidence>
<comment type="caution">
    <text evidence="9">The sequence shown here is derived from an EMBL/GenBank/DDBJ whole genome shotgun (WGS) entry which is preliminary data.</text>
</comment>
<accession>A0A1S2VJF3</accession>
<dbReference type="Proteomes" id="UP000181790">
    <property type="component" value="Unassembled WGS sequence"/>
</dbReference>
<dbReference type="PROSITE" id="PS51404">
    <property type="entry name" value="DYP_PEROXIDASE"/>
    <property type="match status" value="1"/>
</dbReference>
<dbReference type="RefSeq" id="WP_071503304.1">
    <property type="nucleotide sequence ID" value="NZ_MORL01000005.1"/>
</dbReference>
<evidence type="ECO:0000256" key="3">
    <source>
        <dbReference type="ARBA" id="ARBA00022617"/>
    </source>
</evidence>
<feature type="domain" description="Dyp-type peroxidase C-terminal" evidence="8">
    <location>
        <begin position="361"/>
        <end position="420"/>
    </location>
</feature>
<evidence type="ECO:0000256" key="1">
    <source>
        <dbReference type="ARBA" id="ARBA00001970"/>
    </source>
</evidence>